<dbReference type="InterPro" id="IPR008271">
    <property type="entry name" value="Ser/Thr_kinase_AS"/>
</dbReference>
<dbReference type="Pfam" id="PF00069">
    <property type="entry name" value="Pkinase"/>
    <property type="match status" value="1"/>
</dbReference>
<gene>
    <name evidence="3" type="ORF">HYH03_010114</name>
</gene>
<dbReference type="Gene3D" id="3.30.200.20">
    <property type="entry name" value="Phosphorylase Kinase, domain 1"/>
    <property type="match status" value="1"/>
</dbReference>
<dbReference type="OrthoDB" id="536504at2759"/>
<evidence type="ECO:0000259" key="2">
    <source>
        <dbReference type="PROSITE" id="PS50011"/>
    </source>
</evidence>
<dbReference type="InterPro" id="IPR051681">
    <property type="entry name" value="Ser/Thr_Kinases-Pseudokinases"/>
</dbReference>
<dbReference type="Proteomes" id="UP000612055">
    <property type="component" value="Unassembled WGS sequence"/>
</dbReference>
<organism evidence="3 4">
    <name type="scientific">Edaphochlamys debaryana</name>
    <dbReference type="NCBI Taxonomy" id="47281"/>
    <lineage>
        <taxon>Eukaryota</taxon>
        <taxon>Viridiplantae</taxon>
        <taxon>Chlorophyta</taxon>
        <taxon>core chlorophytes</taxon>
        <taxon>Chlorophyceae</taxon>
        <taxon>CS clade</taxon>
        <taxon>Chlamydomonadales</taxon>
        <taxon>Chlamydomonadales incertae sedis</taxon>
        <taxon>Edaphochlamys</taxon>
    </lineage>
</organism>
<sequence length="642" mass="68330">MVQLGNTPLLISRNLTVRGSPNLPERPVVALRCRHKVKLADHVTVALEDGVYSDLSIGKWQQALRADIFVAADPETVGAFAVVRRSALLVGLCPPQSLVLPYLHDVFSTPGAQASRPGVFDIQSDQPGCVPATRYPNGSVVPPLQRCWAYTIPVVEARANAIEVSAVDGSIREGHYIFGLENTTALCQVAMSEECLARLGLAGCLEVTWQYYMTVATWFDRYMADVDAYVASRTLAGDVPRLPLRPPPAGGGDSAAGLVGSPGDPLLGPAAAAEGAAPDGGHSPNISVPAAVGIGAAAVLACAVAVAAVLWLRRRRQGAAAAARAVSAKATSTAPSVVAIDVDLTPGRGRPPRLPPLAAEASADGGFGRVYAGEMGGQAVAVKLIAEDLGHLHPEDAAHLVRGFEQELEVLARCSHPCIVRVLAACANPPRPCIVMERMETSLERMLHGAPGTLLPLPVVIHIALEVARGLEYLHPTVLHRDLKPGNVLINDPHSPHPVVKISDFGLSRLRQTMLQTMHPEAGTPAYLAPECYDLSAEGITYKTDIYSWGVLVWEALAGYKPWSGMNTVKIAVSIQVHNARLPMPAVGAPGEGIDRWPLKLVRLIAECWDRDPLRRPAAAELVKRLLLIQEVGLGNWLLSLD</sequence>
<comment type="caution">
    <text evidence="3">The sequence shown here is derived from an EMBL/GenBank/DDBJ whole genome shotgun (WGS) entry which is preliminary data.</text>
</comment>
<dbReference type="SMART" id="SM00220">
    <property type="entry name" value="S_TKc"/>
    <property type="match status" value="1"/>
</dbReference>
<dbReference type="PANTHER" id="PTHR44329">
    <property type="entry name" value="SERINE/THREONINE-PROTEIN KINASE TNNI3K-RELATED"/>
    <property type="match status" value="1"/>
</dbReference>
<dbReference type="AlphaFoldDB" id="A0A835XYU8"/>
<keyword evidence="1" id="KW-0472">Membrane</keyword>
<dbReference type="EMBL" id="JAEHOE010000052">
    <property type="protein sequence ID" value="KAG2491543.1"/>
    <property type="molecule type" value="Genomic_DNA"/>
</dbReference>
<evidence type="ECO:0000313" key="4">
    <source>
        <dbReference type="Proteomes" id="UP000612055"/>
    </source>
</evidence>
<dbReference type="PROSITE" id="PS50011">
    <property type="entry name" value="PROTEIN_KINASE_DOM"/>
    <property type="match status" value="1"/>
</dbReference>
<dbReference type="PANTHER" id="PTHR44329:SF214">
    <property type="entry name" value="PROTEIN KINASE DOMAIN-CONTAINING PROTEIN"/>
    <property type="match status" value="1"/>
</dbReference>
<keyword evidence="1" id="KW-0812">Transmembrane</keyword>
<feature type="domain" description="Protein kinase" evidence="2">
    <location>
        <begin position="356"/>
        <end position="628"/>
    </location>
</feature>
<dbReference type="InterPro" id="IPR000719">
    <property type="entry name" value="Prot_kinase_dom"/>
</dbReference>
<keyword evidence="1" id="KW-1133">Transmembrane helix</keyword>
<protein>
    <recommendedName>
        <fullName evidence="2">Protein kinase domain-containing protein</fullName>
    </recommendedName>
</protein>
<name>A0A835XYU8_9CHLO</name>
<dbReference type="InterPro" id="IPR011009">
    <property type="entry name" value="Kinase-like_dom_sf"/>
</dbReference>
<dbReference type="PROSITE" id="PS00108">
    <property type="entry name" value="PROTEIN_KINASE_ST"/>
    <property type="match status" value="1"/>
</dbReference>
<reference evidence="3" key="1">
    <citation type="journal article" date="2020" name="bioRxiv">
        <title>Comparative genomics of Chlamydomonas.</title>
        <authorList>
            <person name="Craig R.J."/>
            <person name="Hasan A.R."/>
            <person name="Ness R.W."/>
            <person name="Keightley P.D."/>
        </authorList>
    </citation>
    <scope>NUCLEOTIDE SEQUENCE</scope>
    <source>
        <strain evidence="3">CCAP 11/70</strain>
    </source>
</reference>
<evidence type="ECO:0000256" key="1">
    <source>
        <dbReference type="SAM" id="Phobius"/>
    </source>
</evidence>
<dbReference type="GO" id="GO:0005524">
    <property type="term" value="F:ATP binding"/>
    <property type="evidence" value="ECO:0007669"/>
    <property type="project" value="InterPro"/>
</dbReference>
<accession>A0A835XYU8</accession>
<keyword evidence="4" id="KW-1185">Reference proteome</keyword>
<feature type="transmembrane region" description="Helical" evidence="1">
    <location>
        <begin position="290"/>
        <end position="312"/>
    </location>
</feature>
<dbReference type="Gene3D" id="1.10.510.10">
    <property type="entry name" value="Transferase(Phosphotransferase) domain 1"/>
    <property type="match status" value="1"/>
</dbReference>
<dbReference type="GO" id="GO:0004674">
    <property type="term" value="F:protein serine/threonine kinase activity"/>
    <property type="evidence" value="ECO:0007669"/>
    <property type="project" value="TreeGrafter"/>
</dbReference>
<dbReference type="SUPFAM" id="SSF56112">
    <property type="entry name" value="Protein kinase-like (PK-like)"/>
    <property type="match status" value="1"/>
</dbReference>
<proteinExistence type="predicted"/>
<evidence type="ECO:0000313" key="3">
    <source>
        <dbReference type="EMBL" id="KAG2491543.1"/>
    </source>
</evidence>